<dbReference type="SUPFAM" id="SSF46785">
    <property type="entry name" value="Winged helix' DNA-binding domain"/>
    <property type="match status" value="1"/>
</dbReference>
<proteinExistence type="predicted"/>
<dbReference type="InterPro" id="IPR039422">
    <property type="entry name" value="MarR/SlyA-like"/>
</dbReference>
<gene>
    <name evidence="3" type="ORF">FM105_10935</name>
</gene>
<evidence type="ECO:0000313" key="4">
    <source>
        <dbReference type="Proteomes" id="UP000196581"/>
    </source>
</evidence>
<dbReference type="GO" id="GO:0003700">
    <property type="term" value="F:DNA-binding transcription factor activity"/>
    <property type="evidence" value="ECO:0007669"/>
    <property type="project" value="InterPro"/>
</dbReference>
<dbReference type="GO" id="GO:0006950">
    <property type="term" value="P:response to stress"/>
    <property type="evidence" value="ECO:0007669"/>
    <property type="project" value="TreeGrafter"/>
</dbReference>
<dbReference type="InterPro" id="IPR000835">
    <property type="entry name" value="HTH_MarR-typ"/>
</dbReference>
<dbReference type="AlphaFoldDB" id="A0A1X6XJ99"/>
<feature type="domain" description="HTH marR-type" evidence="2">
    <location>
        <begin position="22"/>
        <end position="152"/>
    </location>
</feature>
<dbReference type="RefSeq" id="WP_256970345.1">
    <property type="nucleotide sequence ID" value="NZ_FWFF01000017.1"/>
</dbReference>
<dbReference type="InterPro" id="IPR036390">
    <property type="entry name" value="WH_DNA-bd_sf"/>
</dbReference>
<sequence length="162" mass="17676">MTIDPDPSAPADAPARDLLRLDEQVCFALAVASRTVVAMYGPHLAPLGITHPQYLVMLALWEESPRHQGDLARAVHLEPATLSPLLTRLEKVGYVQRVASPADARVRLVGLTDEGRDVRKRAETIPGAILADLDMDIDELASLRDRLTALIVRAEKASEEQA</sequence>
<dbReference type="PANTHER" id="PTHR33164:SF5">
    <property type="entry name" value="ORGANIC HYDROPEROXIDE RESISTANCE TRANSCRIPTIONAL REGULATOR"/>
    <property type="match status" value="1"/>
</dbReference>
<organism evidence="3 4">
    <name type="scientific">Brevibacterium yomogidense</name>
    <dbReference type="NCBI Taxonomy" id="946573"/>
    <lineage>
        <taxon>Bacteria</taxon>
        <taxon>Bacillati</taxon>
        <taxon>Actinomycetota</taxon>
        <taxon>Actinomycetes</taxon>
        <taxon>Micrococcales</taxon>
        <taxon>Brevibacteriaceae</taxon>
        <taxon>Brevibacterium</taxon>
    </lineage>
</organism>
<evidence type="ECO:0000256" key="1">
    <source>
        <dbReference type="ARBA" id="ARBA00004496"/>
    </source>
</evidence>
<dbReference type="SMART" id="SM00347">
    <property type="entry name" value="HTH_MARR"/>
    <property type="match status" value="1"/>
</dbReference>
<dbReference type="Proteomes" id="UP000196581">
    <property type="component" value="Unassembled WGS sequence"/>
</dbReference>
<dbReference type="GO" id="GO:0005737">
    <property type="term" value="C:cytoplasm"/>
    <property type="evidence" value="ECO:0007669"/>
    <property type="project" value="UniProtKB-SubCell"/>
</dbReference>
<reference evidence="4" key="1">
    <citation type="submission" date="2017-02" db="EMBL/GenBank/DDBJ databases">
        <authorList>
            <person name="Dridi B."/>
        </authorList>
    </citation>
    <scope>NUCLEOTIDE SEQUENCE [LARGE SCALE GENOMIC DNA]</scope>
    <source>
        <strain evidence="4">B Co 03.10</strain>
    </source>
</reference>
<dbReference type="PRINTS" id="PR00598">
    <property type="entry name" value="HTHMARR"/>
</dbReference>
<dbReference type="PANTHER" id="PTHR33164">
    <property type="entry name" value="TRANSCRIPTIONAL REGULATOR, MARR FAMILY"/>
    <property type="match status" value="1"/>
</dbReference>
<name>A0A1X6XJ99_9MICO</name>
<dbReference type="Pfam" id="PF01047">
    <property type="entry name" value="MarR"/>
    <property type="match status" value="1"/>
</dbReference>
<dbReference type="Gene3D" id="1.10.10.10">
    <property type="entry name" value="Winged helix-like DNA-binding domain superfamily/Winged helix DNA-binding domain"/>
    <property type="match status" value="1"/>
</dbReference>
<dbReference type="PROSITE" id="PS50995">
    <property type="entry name" value="HTH_MARR_2"/>
    <property type="match status" value="1"/>
</dbReference>
<accession>A0A1X6XJ99</accession>
<evidence type="ECO:0000313" key="3">
    <source>
        <dbReference type="EMBL" id="SLM99362.1"/>
    </source>
</evidence>
<dbReference type="EMBL" id="FWFF01000017">
    <property type="protein sequence ID" value="SLM99362.1"/>
    <property type="molecule type" value="Genomic_DNA"/>
</dbReference>
<comment type="subcellular location">
    <subcellularLocation>
        <location evidence="1">Cytoplasm</location>
    </subcellularLocation>
</comment>
<dbReference type="InterPro" id="IPR036388">
    <property type="entry name" value="WH-like_DNA-bd_sf"/>
</dbReference>
<keyword evidence="4" id="KW-1185">Reference proteome</keyword>
<evidence type="ECO:0000259" key="2">
    <source>
        <dbReference type="PROSITE" id="PS50995"/>
    </source>
</evidence>
<protein>
    <submittedName>
        <fullName evidence="3">Organic hydroperoxide resistance transcriptional regulator</fullName>
    </submittedName>
</protein>